<evidence type="ECO:0000256" key="1">
    <source>
        <dbReference type="SAM" id="MobiDB-lite"/>
    </source>
</evidence>
<sequence length="67" mass="7690">MISGFHCEMLLLVKESRRQPADQWRKTKYARPAGTPTQHDLGAEEENFTSSDRAVIGAYKLLEKLLR</sequence>
<name>A0A0M3I4J5_ASCLU</name>
<evidence type="ECO:0000313" key="3">
    <source>
        <dbReference type="WBParaSite" id="ALUE_0001172201-mRNA-1"/>
    </source>
</evidence>
<feature type="region of interest" description="Disordered" evidence="1">
    <location>
        <begin position="22"/>
        <end position="47"/>
    </location>
</feature>
<proteinExistence type="predicted"/>
<keyword evidence="2" id="KW-1185">Reference proteome</keyword>
<organism evidence="2 3">
    <name type="scientific">Ascaris lumbricoides</name>
    <name type="common">Giant roundworm</name>
    <dbReference type="NCBI Taxonomy" id="6252"/>
    <lineage>
        <taxon>Eukaryota</taxon>
        <taxon>Metazoa</taxon>
        <taxon>Ecdysozoa</taxon>
        <taxon>Nematoda</taxon>
        <taxon>Chromadorea</taxon>
        <taxon>Rhabditida</taxon>
        <taxon>Spirurina</taxon>
        <taxon>Ascaridomorpha</taxon>
        <taxon>Ascaridoidea</taxon>
        <taxon>Ascarididae</taxon>
        <taxon>Ascaris</taxon>
    </lineage>
</organism>
<dbReference type="AlphaFoldDB" id="A0A0M3I4J5"/>
<evidence type="ECO:0000313" key="2">
    <source>
        <dbReference type="Proteomes" id="UP000036681"/>
    </source>
</evidence>
<reference evidence="3" key="1">
    <citation type="submission" date="2017-02" db="UniProtKB">
        <authorList>
            <consortium name="WormBaseParasite"/>
        </authorList>
    </citation>
    <scope>IDENTIFICATION</scope>
</reference>
<dbReference type="Proteomes" id="UP000036681">
    <property type="component" value="Unplaced"/>
</dbReference>
<accession>A0A0M3I4J5</accession>
<protein>
    <submittedName>
        <fullName evidence="3">HEPN domain-containing protein</fullName>
    </submittedName>
</protein>
<dbReference type="WBParaSite" id="ALUE_0001172201-mRNA-1">
    <property type="protein sequence ID" value="ALUE_0001172201-mRNA-1"/>
    <property type="gene ID" value="ALUE_0001172201"/>
</dbReference>